<gene>
    <name evidence="9" type="primary">LOC108888262</name>
</gene>
<dbReference type="InterPro" id="IPR013106">
    <property type="entry name" value="Ig_V-set"/>
</dbReference>
<name>A0AAJ8DQG3_LATCA</name>
<feature type="chain" id="PRO_5042542491" evidence="6">
    <location>
        <begin position="16"/>
        <end position="342"/>
    </location>
</feature>
<dbReference type="InterPro" id="IPR050671">
    <property type="entry name" value="CD300_family_receptors"/>
</dbReference>
<dbReference type="Pfam" id="PF07686">
    <property type="entry name" value="V-set"/>
    <property type="match status" value="1"/>
</dbReference>
<evidence type="ECO:0000256" key="6">
    <source>
        <dbReference type="SAM" id="SignalP"/>
    </source>
</evidence>
<proteinExistence type="predicted"/>
<keyword evidence="3 5" id="KW-0472">Membrane</keyword>
<feature type="domain" description="Ig-like" evidence="7">
    <location>
        <begin position="133"/>
        <end position="217"/>
    </location>
</feature>
<dbReference type="KEGG" id="lcf:108888262"/>
<dbReference type="PROSITE" id="PS50835">
    <property type="entry name" value="IG_LIKE"/>
    <property type="match status" value="1"/>
</dbReference>
<dbReference type="GO" id="GO:0005886">
    <property type="term" value="C:plasma membrane"/>
    <property type="evidence" value="ECO:0007669"/>
    <property type="project" value="TreeGrafter"/>
</dbReference>
<feature type="transmembrane region" description="Helical" evidence="5">
    <location>
        <begin position="290"/>
        <end position="311"/>
    </location>
</feature>
<dbReference type="PANTHER" id="PTHR11860">
    <property type="entry name" value="POLYMERIC-IMMUNOGLOBULIN RECEPTOR"/>
    <property type="match status" value="1"/>
</dbReference>
<evidence type="ECO:0000256" key="4">
    <source>
        <dbReference type="SAM" id="MobiDB-lite"/>
    </source>
</evidence>
<dbReference type="GO" id="GO:0004888">
    <property type="term" value="F:transmembrane signaling receptor activity"/>
    <property type="evidence" value="ECO:0007669"/>
    <property type="project" value="TreeGrafter"/>
</dbReference>
<protein>
    <submittedName>
        <fullName evidence="9">LOW QUALITY PROTEIN: uncharacterized protein LOC108888262</fullName>
    </submittedName>
</protein>
<accession>A0AAJ8DQG3</accession>
<dbReference type="InterPro" id="IPR036179">
    <property type="entry name" value="Ig-like_dom_sf"/>
</dbReference>
<sequence length="342" mass="39402">MKILCLILLFDASLQLQCDKREITAHIGGEFVLVCKYDTNRYLFSKKYWCRGESRNTCEILADSEHPDERRRSNMIDSRTRGLFVKVTSLQFDDTGAYWVGIDKIYADIMTSVNVVVTESKNKTFVPVPVSKPRLWPLSSLVDRLTCWGQPVTVRCDCTKGTGIHYAWYQRTHHEDLLLHLSSDLHLHCGAVEKDSDYYCIASNDISSQGSDILSVQVLMPADNSCIYVVNMHGQPIYNCADRMTTTTAKTTTLTSCQATMTVHTDTGNQSLQINKTHQDLFWVWSGMPLWYALLRWGSFASLLISLWFILKYTKTRHKKRAKRGRRRRRRAHVKKMQHLAH</sequence>
<dbReference type="AlphaFoldDB" id="A0AAJ8DQG3"/>
<evidence type="ECO:0000256" key="5">
    <source>
        <dbReference type="SAM" id="Phobius"/>
    </source>
</evidence>
<keyword evidence="5" id="KW-1133">Transmembrane helix</keyword>
<dbReference type="InterPro" id="IPR013783">
    <property type="entry name" value="Ig-like_fold"/>
</dbReference>
<evidence type="ECO:0000256" key="3">
    <source>
        <dbReference type="ARBA" id="ARBA00023136"/>
    </source>
</evidence>
<evidence type="ECO:0000256" key="2">
    <source>
        <dbReference type="ARBA" id="ARBA00022692"/>
    </source>
</evidence>
<dbReference type="InterPro" id="IPR003599">
    <property type="entry name" value="Ig_sub"/>
</dbReference>
<dbReference type="SMART" id="SM00409">
    <property type="entry name" value="IG"/>
    <property type="match status" value="2"/>
</dbReference>
<comment type="subcellular location">
    <subcellularLocation>
        <location evidence="1">Membrane</location>
    </subcellularLocation>
</comment>
<dbReference type="Gene3D" id="2.60.40.10">
    <property type="entry name" value="Immunoglobulins"/>
    <property type="match status" value="2"/>
</dbReference>
<feature type="signal peptide" evidence="6">
    <location>
        <begin position="1"/>
        <end position="15"/>
    </location>
</feature>
<feature type="region of interest" description="Disordered" evidence="4">
    <location>
        <begin position="319"/>
        <end position="342"/>
    </location>
</feature>
<dbReference type="RefSeq" id="XP_050927341.1">
    <property type="nucleotide sequence ID" value="XM_051071384.1"/>
</dbReference>
<dbReference type="InterPro" id="IPR007110">
    <property type="entry name" value="Ig-like_dom"/>
</dbReference>
<keyword evidence="6" id="KW-0732">Signal</keyword>
<dbReference type="GeneID" id="108888262"/>
<evidence type="ECO:0000256" key="1">
    <source>
        <dbReference type="ARBA" id="ARBA00004370"/>
    </source>
</evidence>
<dbReference type="PANTHER" id="PTHR11860:SF96">
    <property type="match status" value="1"/>
</dbReference>
<dbReference type="SUPFAM" id="SSF48726">
    <property type="entry name" value="Immunoglobulin"/>
    <property type="match status" value="2"/>
</dbReference>
<evidence type="ECO:0000259" key="7">
    <source>
        <dbReference type="PROSITE" id="PS50835"/>
    </source>
</evidence>
<keyword evidence="2 5" id="KW-0812">Transmembrane</keyword>
<reference evidence="9" key="1">
    <citation type="submission" date="2025-08" db="UniProtKB">
        <authorList>
            <consortium name="RefSeq"/>
        </authorList>
    </citation>
    <scope>IDENTIFICATION</scope>
    <source>
        <tissue evidence="9">Brain</tissue>
    </source>
</reference>
<evidence type="ECO:0000313" key="8">
    <source>
        <dbReference type="Proteomes" id="UP000694890"/>
    </source>
</evidence>
<organism evidence="8 9">
    <name type="scientific">Lates calcarifer</name>
    <name type="common">Barramundi</name>
    <name type="synonym">Holocentrus calcarifer</name>
    <dbReference type="NCBI Taxonomy" id="8187"/>
    <lineage>
        <taxon>Eukaryota</taxon>
        <taxon>Metazoa</taxon>
        <taxon>Chordata</taxon>
        <taxon>Craniata</taxon>
        <taxon>Vertebrata</taxon>
        <taxon>Euteleostomi</taxon>
        <taxon>Actinopterygii</taxon>
        <taxon>Neopterygii</taxon>
        <taxon>Teleostei</taxon>
        <taxon>Neoteleostei</taxon>
        <taxon>Acanthomorphata</taxon>
        <taxon>Carangaria</taxon>
        <taxon>Carangaria incertae sedis</taxon>
        <taxon>Centropomidae</taxon>
        <taxon>Lates</taxon>
    </lineage>
</organism>
<evidence type="ECO:0000313" key="9">
    <source>
        <dbReference type="RefSeq" id="XP_050927341.1"/>
    </source>
</evidence>
<dbReference type="Proteomes" id="UP000694890">
    <property type="component" value="Linkage group LG6"/>
</dbReference>